<proteinExistence type="predicted"/>
<dbReference type="Proteomes" id="UP000187941">
    <property type="component" value="Chromosome"/>
</dbReference>
<dbReference type="AlphaFoldDB" id="A0A1P9WZ87"/>
<organism evidence="1 2">
    <name type="scientific">Spirosoma montaniterrae</name>
    <dbReference type="NCBI Taxonomy" id="1178516"/>
    <lineage>
        <taxon>Bacteria</taxon>
        <taxon>Pseudomonadati</taxon>
        <taxon>Bacteroidota</taxon>
        <taxon>Cytophagia</taxon>
        <taxon>Cytophagales</taxon>
        <taxon>Cytophagaceae</taxon>
        <taxon>Spirosoma</taxon>
    </lineage>
</organism>
<accession>A0A1P9WZ87</accession>
<reference evidence="1 2" key="1">
    <citation type="submission" date="2016-01" db="EMBL/GenBank/DDBJ databases">
        <authorList>
            <person name="Oliw E.H."/>
        </authorList>
    </citation>
    <scope>NUCLEOTIDE SEQUENCE [LARGE SCALE GENOMIC DNA]</scope>
    <source>
        <strain evidence="1 2">DY10</strain>
    </source>
</reference>
<dbReference type="RefSeq" id="WP_077132126.1">
    <property type="nucleotide sequence ID" value="NZ_CP014263.1"/>
</dbReference>
<dbReference type="STRING" id="1178516.AWR27_15995"/>
<dbReference type="EMBL" id="CP014263">
    <property type="protein sequence ID" value="AQG80696.1"/>
    <property type="molecule type" value="Genomic_DNA"/>
</dbReference>
<name>A0A1P9WZ87_9BACT</name>
<evidence type="ECO:0000313" key="1">
    <source>
        <dbReference type="EMBL" id="AQG80696.1"/>
    </source>
</evidence>
<evidence type="ECO:0000313" key="2">
    <source>
        <dbReference type="Proteomes" id="UP000187941"/>
    </source>
</evidence>
<dbReference type="KEGG" id="smon:AWR27_15995"/>
<gene>
    <name evidence="1" type="ORF">AWR27_15995</name>
</gene>
<keyword evidence="2" id="KW-1185">Reference proteome</keyword>
<protein>
    <submittedName>
        <fullName evidence="1">Uncharacterized protein</fullName>
    </submittedName>
</protein>
<sequence length="106" mass="11485">MAKIIDEQGIVVDEIPAEVLQEYKAYYQNEPVFEPVPFTAATVGTAVLNSLMRSPQFGGVRVDLVKKEPDATKIFVMVSAADSERKAILADDALVQLIDCPSSACP</sequence>